<evidence type="ECO:0000313" key="1">
    <source>
        <dbReference type="EMBL" id="XAH73286.1"/>
    </source>
</evidence>
<dbReference type="Proteomes" id="UP001451571">
    <property type="component" value="Chromosome"/>
</dbReference>
<dbReference type="SUPFAM" id="SSF159888">
    <property type="entry name" value="YdhG-like"/>
    <property type="match status" value="1"/>
</dbReference>
<protein>
    <submittedName>
        <fullName evidence="1">DUF1801 domain-containing protein</fullName>
    </submittedName>
</protein>
<proteinExistence type="predicted"/>
<evidence type="ECO:0000313" key="2">
    <source>
        <dbReference type="Proteomes" id="UP001451571"/>
    </source>
</evidence>
<name>A0ABZ3EST3_9FIRM</name>
<accession>A0ABZ3EST3</accession>
<gene>
    <name evidence="1" type="ORF">V6984_17530</name>
</gene>
<dbReference type="RefSeq" id="WP_342756894.1">
    <property type="nucleotide sequence ID" value="NZ_CP146256.1"/>
</dbReference>
<sequence length="110" mass="12989">MNQDIQSYIDNYNEEIQLLFSRLRENIYKSVSCEIEEKMWAKLPSFYAGERFVRLIPFNDHVNVEAAAVVDYKSQLKGYKVTPKGMLQVYLHQEVPYKIIQTIFTETLDC</sequence>
<reference evidence="1 2" key="1">
    <citation type="submission" date="2024-02" db="EMBL/GenBank/DDBJ databases">
        <title>Bacterial strain from lacustrine sediment.</title>
        <authorList>
            <person name="Petit C."/>
            <person name="Fadhlaoui K."/>
        </authorList>
    </citation>
    <scope>NUCLEOTIDE SEQUENCE [LARGE SCALE GENOMIC DNA]</scope>
    <source>
        <strain evidence="1 2">IPX-CK</strain>
    </source>
</reference>
<keyword evidence="2" id="KW-1185">Reference proteome</keyword>
<dbReference type="Gene3D" id="3.90.1150.200">
    <property type="match status" value="1"/>
</dbReference>
<dbReference type="EMBL" id="CP146256">
    <property type="protein sequence ID" value="XAH73286.1"/>
    <property type="molecule type" value="Genomic_DNA"/>
</dbReference>
<organism evidence="1 2">
    <name type="scientific">Kineothrix sedimenti</name>
    <dbReference type="NCBI Taxonomy" id="3123317"/>
    <lineage>
        <taxon>Bacteria</taxon>
        <taxon>Bacillati</taxon>
        <taxon>Bacillota</taxon>
        <taxon>Clostridia</taxon>
        <taxon>Lachnospirales</taxon>
        <taxon>Lachnospiraceae</taxon>
        <taxon>Kineothrix</taxon>
    </lineage>
</organism>